<name>A0A0E9WL75_ANGAN</name>
<reference evidence="2" key="1">
    <citation type="submission" date="2014-11" db="EMBL/GenBank/DDBJ databases">
        <authorList>
            <person name="Amaro Gonzalez C."/>
        </authorList>
    </citation>
    <scope>NUCLEOTIDE SEQUENCE</scope>
</reference>
<dbReference type="AlphaFoldDB" id="A0A0E9WL75"/>
<protein>
    <submittedName>
        <fullName evidence="2">Uncharacterized protein</fullName>
    </submittedName>
</protein>
<reference evidence="2" key="2">
    <citation type="journal article" date="2015" name="Fish Shellfish Immunol.">
        <title>Early steps in the European eel (Anguilla anguilla)-Vibrio vulnificus interaction in the gills: Role of the RtxA13 toxin.</title>
        <authorList>
            <person name="Callol A."/>
            <person name="Pajuelo D."/>
            <person name="Ebbesson L."/>
            <person name="Teles M."/>
            <person name="MacKenzie S."/>
            <person name="Amaro C."/>
        </authorList>
    </citation>
    <scope>NUCLEOTIDE SEQUENCE</scope>
</reference>
<evidence type="ECO:0000256" key="1">
    <source>
        <dbReference type="SAM" id="Phobius"/>
    </source>
</evidence>
<keyword evidence="1" id="KW-0812">Transmembrane</keyword>
<accession>A0A0E9WL75</accession>
<proteinExistence type="predicted"/>
<evidence type="ECO:0000313" key="2">
    <source>
        <dbReference type="EMBL" id="JAH91102.1"/>
    </source>
</evidence>
<organism evidence="2">
    <name type="scientific">Anguilla anguilla</name>
    <name type="common">European freshwater eel</name>
    <name type="synonym">Muraena anguilla</name>
    <dbReference type="NCBI Taxonomy" id="7936"/>
    <lineage>
        <taxon>Eukaryota</taxon>
        <taxon>Metazoa</taxon>
        <taxon>Chordata</taxon>
        <taxon>Craniata</taxon>
        <taxon>Vertebrata</taxon>
        <taxon>Euteleostomi</taxon>
        <taxon>Actinopterygii</taxon>
        <taxon>Neopterygii</taxon>
        <taxon>Teleostei</taxon>
        <taxon>Anguilliformes</taxon>
        <taxon>Anguillidae</taxon>
        <taxon>Anguilla</taxon>
    </lineage>
</organism>
<dbReference type="EMBL" id="GBXM01017475">
    <property type="protein sequence ID" value="JAH91102.1"/>
    <property type="molecule type" value="Transcribed_RNA"/>
</dbReference>
<sequence length="73" mass="8434">METCKECESRQVLLQYGFIRRCTEDFRVKAKTVLCVCYSVCVCVCVCTCACLYPCVCVHVCVWFLAWRDSGSW</sequence>
<keyword evidence="1" id="KW-0472">Membrane</keyword>
<feature type="transmembrane region" description="Helical" evidence="1">
    <location>
        <begin position="33"/>
        <end position="66"/>
    </location>
</feature>
<keyword evidence="1" id="KW-1133">Transmembrane helix</keyword>